<dbReference type="GO" id="GO:0016747">
    <property type="term" value="F:acyltransferase activity, transferring groups other than amino-acyl groups"/>
    <property type="evidence" value="ECO:0007669"/>
    <property type="project" value="TreeGrafter"/>
</dbReference>
<organism evidence="2 3">
    <name type="scientific">Ziziphus jujuba var. spinosa</name>
    <dbReference type="NCBI Taxonomy" id="714518"/>
    <lineage>
        <taxon>Eukaryota</taxon>
        <taxon>Viridiplantae</taxon>
        <taxon>Streptophyta</taxon>
        <taxon>Embryophyta</taxon>
        <taxon>Tracheophyta</taxon>
        <taxon>Spermatophyta</taxon>
        <taxon>Magnoliopsida</taxon>
        <taxon>eudicotyledons</taxon>
        <taxon>Gunneridae</taxon>
        <taxon>Pentapetalae</taxon>
        <taxon>rosids</taxon>
        <taxon>fabids</taxon>
        <taxon>Rosales</taxon>
        <taxon>Rhamnaceae</taxon>
        <taxon>Paliureae</taxon>
        <taxon>Ziziphus</taxon>
    </lineage>
</organism>
<name>A0A978UMY4_ZIZJJ</name>
<dbReference type="InterPro" id="IPR036397">
    <property type="entry name" value="RNaseH_sf"/>
</dbReference>
<dbReference type="EMBL" id="JAEACU010000010">
    <property type="protein sequence ID" value="KAH7516186.1"/>
    <property type="molecule type" value="Genomic_DNA"/>
</dbReference>
<proteinExistence type="inferred from homology"/>
<comment type="similarity">
    <text evidence="1">Belongs to the plant acyltransferase family.</text>
</comment>
<dbReference type="InterPro" id="IPR050317">
    <property type="entry name" value="Plant_Fungal_Acyltransferase"/>
</dbReference>
<accession>A0A978UMY4</accession>
<evidence type="ECO:0000256" key="1">
    <source>
        <dbReference type="ARBA" id="ARBA00009861"/>
    </source>
</evidence>
<reference evidence="2" key="1">
    <citation type="journal article" date="2021" name="Front. Plant Sci.">
        <title>Chromosome-Scale Genome Assembly for Chinese Sour Jujube and Insights Into Its Genome Evolution and Domestication Signature.</title>
        <authorList>
            <person name="Shen L.-Y."/>
            <person name="Luo H."/>
            <person name="Wang X.-L."/>
            <person name="Wang X.-M."/>
            <person name="Qiu X.-J."/>
            <person name="Liu H."/>
            <person name="Zhou S.-S."/>
            <person name="Jia K.-H."/>
            <person name="Nie S."/>
            <person name="Bao Y.-T."/>
            <person name="Zhang R.-G."/>
            <person name="Yun Q.-Z."/>
            <person name="Chai Y.-H."/>
            <person name="Lu J.-Y."/>
            <person name="Li Y."/>
            <person name="Zhao S.-W."/>
            <person name="Mao J.-F."/>
            <person name="Jia S.-G."/>
            <person name="Mao Y.-M."/>
        </authorList>
    </citation>
    <scope>NUCLEOTIDE SEQUENCE</scope>
    <source>
        <strain evidence="2">AT0</strain>
        <tissue evidence="2">Leaf</tissue>
    </source>
</reference>
<sequence length="1011" mass="113475">MDGLDIEWCPNFNPQIENPMATLQLCLAHRCLIFQILHSPSIPNSLIDFLGNRSCAFVGVGIQNEVEKLLLDYGLGVEISTSLEMVHIKSSNTVIPNEPTPNERYLLSEFDQIKLWNHVSLLYFYKPQNSNSRGCRVLSVIEVMRNSLSQALVPYYPLAGRLHWSEGGRLELHCKAKGVLLLEADSEATLEDLADFAPTQALKELTPLVDYGSIEEMPLLLVQLTRFRCGGLCVGVAVCRAILDGTATFGFVKSWAKLARGEKLDVLPFLDRFVWKSSGKLTIPCYDHDEFKKLPTSTGFLKSKAGHNNESIACMLKVTKEQMNKLKKMAGEIYNDQNMVKQRPFSRFEVLSAHIWRCACKARYNGDNHQPTRVCIIIDCRKRMNPPLPAGYLGNATLPTVTPLCVFDDLISKPLSYAAGKIREAINKMTDEYIRSALGFIASNTNMDVLRTSFQKPASVEGSDDLGNPNLNIVSWMNMPIHDTDFGWGKPTYMGPGSINSEGVDEDCFGLAMKVVTINQTTCGFDIRHQEPRAFMISIQISNLLEMVHVKSSNTVIPSEPTPNEKYLLSDFDQIRLWNHVSLLYFYKPQNSNSRGCRVVSVIEMMRNSLSQALVPYYPLAGRLHWSEGVRLELHCKAKGVLLLEADTEATLEDLADFAPTQALKELTPLVDYGSVEEMPLLLVQLTSFRCGGLCVGVAICRAILDGTATFGFMKSWAKLARGEKLDVLPFLDRFVLKSSEKPTTPRFDHDEFKKLPISTGFFKSKAEHDNESIAVMLKVTKEQINKLKKMANEIYHDQNMVKQRPFSRFEVLSAHIWRCACKARYNGDNHQPTRVCIIVDCRKRMNPPLPAGYLGNARLPTVTPPCVFDDLISKPLCYAAWKIREAVNKMTDEYIRSALGFIASNTNMDVLRTSYLKPVSVEGSDDLGNPNLNIVSWMNMPIHDTDFGWGKPTYMGPGSINFEGKAFIMSSSDGDGSISIPFCLKAAHMDSFMKFFYEDIREVPLSYSKI</sequence>
<dbReference type="Gene3D" id="3.30.420.10">
    <property type="entry name" value="Ribonuclease H-like superfamily/Ribonuclease H"/>
    <property type="match status" value="1"/>
</dbReference>
<dbReference type="Proteomes" id="UP000813462">
    <property type="component" value="Unassembled WGS sequence"/>
</dbReference>
<protein>
    <recommendedName>
        <fullName evidence="4">Spermidine hydroxycinnamoyl transferase-like</fullName>
    </recommendedName>
</protein>
<dbReference type="InterPro" id="IPR012337">
    <property type="entry name" value="RNaseH-like_sf"/>
</dbReference>
<dbReference type="GO" id="GO:0003676">
    <property type="term" value="F:nucleic acid binding"/>
    <property type="evidence" value="ECO:0007669"/>
    <property type="project" value="InterPro"/>
</dbReference>
<dbReference type="InterPro" id="IPR023213">
    <property type="entry name" value="CAT-like_dom_sf"/>
</dbReference>
<dbReference type="AlphaFoldDB" id="A0A978UMY4"/>
<comment type="caution">
    <text evidence="2">The sequence shown here is derived from an EMBL/GenBank/DDBJ whole genome shotgun (WGS) entry which is preliminary data.</text>
</comment>
<dbReference type="PANTHER" id="PTHR31642">
    <property type="entry name" value="TRICHOTHECENE 3-O-ACETYLTRANSFERASE"/>
    <property type="match status" value="1"/>
</dbReference>
<gene>
    <name evidence="2" type="ORF">FEM48_Zijuj10G0108700</name>
</gene>
<evidence type="ECO:0000313" key="2">
    <source>
        <dbReference type="EMBL" id="KAH7516186.1"/>
    </source>
</evidence>
<dbReference type="Pfam" id="PF02458">
    <property type="entry name" value="Transferase"/>
    <property type="match status" value="2"/>
</dbReference>
<dbReference type="Gene3D" id="3.30.559.10">
    <property type="entry name" value="Chloramphenicol acetyltransferase-like domain"/>
    <property type="match status" value="4"/>
</dbReference>
<dbReference type="SUPFAM" id="SSF53098">
    <property type="entry name" value="Ribonuclease H-like"/>
    <property type="match status" value="1"/>
</dbReference>
<evidence type="ECO:0000313" key="3">
    <source>
        <dbReference type="Proteomes" id="UP000813462"/>
    </source>
</evidence>
<evidence type="ECO:0008006" key="4">
    <source>
        <dbReference type="Google" id="ProtNLM"/>
    </source>
</evidence>
<dbReference type="PANTHER" id="PTHR31642:SF289">
    <property type="entry name" value="SPERMIDINE HYDROXYCINNAMOYL TRANSFERASE"/>
    <property type="match status" value="1"/>
</dbReference>